<evidence type="ECO:0000313" key="2">
    <source>
        <dbReference type="Proteomes" id="UP001249851"/>
    </source>
</evidence>
<comment type="caution">
    <text evidence="1">The sequence shown here is derived from an EMBL/GenBank/DDBJ whole genome shotgun (WGS) entry which is preliminary data.</text>
</comment>
<reference evidence="1" key="2">
    <citation type="journal article" date="2023" name="Science">
        <title>Genomic signatures of disease resistance in endangered staghorn corals.</title>
        <authorList>
            <person name="Vollmer S.V."/>
            <person name="Selwyn J.D."/>
            <person name="Despard B.A."/>
            <person name="Roesel C.L."/>
        </authorList>
    </citation>
    <scope>NUCLEOTIDE SEQUENCE</scope>
    <source>
        <strain evidence="1">K2</strain>
    </source>
</reference>
<dbReference type="AlphaFoldDB" id="A0AAD9PWB1"/>
<sequence length="84" mass="9524">MGWALKSATVTRKNFTTTQKTYLTEVFQEGERTGQKADPTEISKAMRRAKHSDGSSIFEKDDFLTPLQIAGFFSRLTAKKKLLH</sequence>
<dbReference type="Proteomes" id="UP001249851">
    <property type="component" value="Unassembled WGS sequence"/>
</dbReference>
<gene>
    <name evidence="1" type="ORF">P5673_029184</name>
</gene>
<reference evidence="1" key="1">
    <citation type="journal article" date="2023" name="G3 (Bethesda)">
        <title>Whole genome assembly and annotation of the endangered Caribbean coral Acropora cervicornis.</title>
        <authorList>
            <person name="Selwyn J.D."/>
            <person name="Vollmer S.V."/>
        </authorList>
    </citation>
    <scope>NUCLEOTIDE SEQUENCE</scope>
    <source>
        <strain evidence="1">K2</strain>
    </source>
</reference>
<name>A0AAD9PWB1_ACRCE</name>
<proteinExistence type="predicted"/>
<dbReference type="EMBL" id="JARQWQ010000114">
    <property type="protein sequence ID" value="KAK2550153.1"/>
    <property type="molecule type" value="Genomic_DNA"/>
</dbReference>
<dbReference type="PANTHER" id="PTHR33845:SF1">
    <property type="entry name" value="C2H2-TYPE DOMAIN-CONTAINING PROTEIN"/>
    <property type="match status" value="1"/>
</dbReference>
<keyword evidence="2" id="KW-1185">Reference proteome</keyword>
<dbReference type="PANTHER" id="PTHR33845">
    <property type="entry name" value="C2H2-TYPE DOMAIN-CONTAINING PROTEIN"/>
    <property type="match status" value="1"/>
</dbReference>
<evidence type="ECO:0000313" key="1">
    <source>
        <dbReference type="EMBL" id="KAK2550153.1"/>
    </source>
</evidence>
<protein>
    <submittedName>
        <fullName evidence="1">Uncharacterized protein</fullName>
    </submittedName>
</protein>
<accession>A0AAD9PWB1</accession>
<organism evidence="1 2">
    <name type="scientific">Acropora cervicornis</name>
    <name type="common">Staghorn coral</name>
    <dbReference type="NCBI Taxonomy" id="6130"/>
    <lineage>
        <taxon>Eukaryota</taxon>
        <taxon>Metazoa</taxon>
        <taxon>Cnidaria</taxon>
        <taxon>Anthozoa</taxon>
        <taxon>Hexacorallia</taxon>
        <taxon>Scleractinia</taxon>
        <taxon>Astrocoeniina</taxon>
        <taxon>Acroporidae</taxon>
        <taxon>Acropora</taxon>
    </lineage>
</organism>